<evidence type="ECO:0000313" key="2">
    <source>
        <dbReference type="EMBL" id="MBV4359886.1"/>
    </source>
</evidence>
<name>A0A9E2SBF2_9BACT</name>
<gene>
    <name evidence="2" type="ORF">KTO63_22160</name>
</gene>
<dbReference type="Proteomes" id="UP000812270">
    <property type="component" value="Unassembled WGS sequence"/>
</dbReference>
<accession>A0A9E2SBF2</accession>
<keyword evidence="3" id="KW-1185">Reference proteome</keyword>
<protein>
    <submittedName>
        <fullName evidence="2">Uncharacterized protein</fullName>
    </submittedName>
</protein>
<keyword evidence="1" id="KW-0472">Membrane</keyword>
<dbReference type="EMBL" id="JAHSPG010000016">
    <property type="protein sequence ID" value="MBV4359886.1"/>
    <property type="molecule type" value="Genomic_DNA"/>
</dbReference>
<comment type="caution">
    <text evidence="2">The sequence shown here is derived from an EMBL/GenBank/DDBJ whole genome shotgun (WGS) entry which is preliminary data.</text>
</comment>
<evidence type="ECO:0000256" key="1">
    <source>
        <dbReference type="SAM" id="Phobius"/>
    </source>
</evidence>
<proteinExistence type="predicted"/>
<dbReference type="RefSeq" id="WP_217794144.1">
    <property type="nucleotide sequence ID" value="NZ_JAHSPG010000016.1"/>
</dbReference>
<keyword evidence="1" id="KW-0812">Transmembrane</keyword>
<evidence type="ECO:0000313" key="3">
    <source>
        <dbReference type="Proteomes" id="UP000812270"/>
    </source>
</evidence>
<organism evidence="2 3">
    <name type="scientific">Pinibacter aurantiacus</name>
    <dbReference type="NCBI Taxonomy" id="2851599"/>
    <lineage>
        <taxon>Bacteria</taxon>
        <taxon>Pseudomonadati</taxon>
        <taxon>Bacteroidota</taxon>
        <taxon>Chitinophagia</taxon>
        <taxon>Chitinophagales</taxon>
        <taxon>Chitinophagaceae</taxon>
        <taxon>Pinibacter</taxon>
    </lineage>
</organism>
<keyword evidence="1" id="KW-1133">Transmembrane helix</keyword>
<sequence length="150" mass="17323">MALKEDILRNFYKDGTKEWHWGKIILDVVFVLALLIVCIYGRNRKQKLDAERIKNHRYTIGITGKKHHGIKSSQPSVEFYYVVSYMQYNRNQTVGAQYEDNLISNGGRYYVEFSSKDPGNSVLLLGEPVPDAIQSCPDTGWINLPTYFVR</sequence>
<feature type="transmembrane region" description="Helical" evidence="1">
    <location>
        <begin position="20"/>
        <end position="40"/>
    </location>
</feature>
<reference evidence="2" key="1">
    <citation type="submission" date="2021-06" db="EMBL/GenBank/DDBJ databases">
        <authorList>
            <person name="Huq M.A."/>
        </authorList>
    </citation>
    <scope>NUCLEOTIDE SEQUENCE</scope>
    <source>
        <strain evidence="2">MAH-26</strain>
    </source>
</reference>
<dbReference type="AlphaFoldDB" id="A0A9E2SBF2"/>